<dbReference type="HAMAP" id="MF_02227">
    <property type="entry name" value="RPE"/>
    <property type="match status" value="1"/>
</dbReference>
<evidence type="ECO:0000256" key="5">
    <source>
        <dbReference type="ARBA" id="ARBA00001954"/>
    </source>
</evidence>
<dbReference type="AlphaFoldDB" id="I7A767"/>
<comment type="cofactor">
    <cofactor evidence="10 13">
        <name>a divalent metal cation</name>
        <dbReference type="ChEBI" id="CHEBI:60240"/>
    </cofactor>
    <text evidence="10 13">Binds 1 divalent metal cation per subunit.</text>
</comment>
<dbReference type="InterPro" id="IPR026019">
    <property type="entry name" value="Ribul_P_3_epim"/>
</dbReference>
<accession>I7A767</accession>
<dbReference type="GO" id="GO:0046872">
    <property type="term" value="F:metal ion binding"/>
    <property type="evidence" value="ECO:0007669"/>
    <property type="project" value="UniProtKB-UniRule"/>
</dbReference>
<dbReference type="RefSeq" id="WP_014857161.1">
    <property type="nucleotide sequence ID" value="NC_018178.1"/>
</dbReference>
<feature type="binding site" evidence="10 14">
    <location>
        <position position="69"/>
    </location>
    <ligand>
        <name>substrate</name>
    </ligand>
</feature>
<comment type="cofactor">
    <cofactor evidence="4">
        <name>Zn(2+)</name>
        <dbReference type="ChEBI" id="CHEBI:29105"/>
    </cofactor>
</comment>
<dbReference type="InterPro" id="IPR000056">
    <property type="entry name" value="Ribul_P_3_epim-like"/>
</dbReference>
<dbReference type="PROSITE" id="PS01086">
    <property type="entry name" value="RIBUL_P_3_EPIMER_2"/>
    <property type="match status" value="1"/>
</dbReference>
<keyword evidence="13" id="KW-0170">Cobalt</keyword>
<evidence type="ECO:0000256" key="6">
    <source>
        <dbReference type="ARBA" id="ARBA00009541"/>
    </source>
</evidence>
<evidence type="ECO:0000256" key="8">
    <source>
        <dbReference type="ARBA" id="ARBA00022723"/>
    </source>
</evidence>
<reference evidence="15 16" key="1">
    <citation type="journal article" date="2013" name="PLoS ONE">
        <title>Genomic analysis of Melioribacter roseus, facultatively anaerobic organotrophic bacterium representing a novel deep lineage within Bacteriodetes/Chlorobi group.</title>
        <authorList>
            <person name="Kadnikov V.V."/>
            <person name="Mardanov A.V."/>
            <person name="Podosokorskaya O.A."/>
            <person name="Gavrilov S.N."/>
            <person name="Kublanov I.V."/>
            <person name="Beletsky A.V."/>
            <person name="Bonch-Osmolovskaya E.A."/>
            <person name="Ravin N.V."/>
        </authorList>
    </citation>
    <scope>NUCLEOTIDE SEQUENCE [LARGE SCALE GENOMIC DNA]</scope>
    <source>
        <strain evidence="16">JCM 17771 / P3M-2</strain>
    </source>
</reference>
<keyword evidence="8 10" id="KW-0479">Metal-binding</keyword>
<dbReference type="FunFam" id="3.20.20.70:FF:000004">
    <property type="entry name" value="Ribulose-phosphate 3-epimerase"/>
    <property type="match status" value="1"/>
</dbReference>
<feature type="binding site" evidence="10 13">
    <location>
        <position position="38"/>
    </location>
    <ligand>
        <name>a divalent metal cation</name>
        <dbReference type="ChEBI" id="CHEBI:60240"/>
    </ligand>
</feature>
<organism evidence="15 16">
    <name type="scientific">Melioribacter roseus (strain DSM 23840 / JCM 17771 / VKM B-2668 / P3M-2)</name>
    <dbReference type="NCBI Taxonomy" id="1191523"/>
    <lineage>
        <taxon>Bacteria</taxon>
        <taxon>Pseudomonadati</taxon>
        <taxon>Ignavibacteriota</taxon>
        <taxon>Ignavibacteria</taxon>
        <taxon>Ignavibacteriales</taxon>
        <taxon>Melioribacteraceae</taxon>
        <taxon>Melioribacter</taxon>
    </lineage>
</organism>
<name>I7A767_MELRP</name>
<feature type="binding site" evidence="10 14">
    <location>
        <begin position="200"/>
        <end position="201"/>
    </location>
    <ligand>
        <name>substrate</name>
    </ligand>
</feature>
<keyword evidence="13" id="KW-0464">Manganese</keyword>
<gene>
    <name evidence="10" type="primary">rpe</name>
    <name evidence="15" type="ordered locus">MROS_2501</name>
</gene>
<feature type="binding site" evidence="10 13">
    <location>
        <position position="36"/>
    </location>
    <ligand>
        <name>a divalent metal cation</name>
        <dbReference type="ChEBI" id="CHEBI:60240"/>
    </ligand>
</feature>
<evidence type="ECO:0000256" key="7">
    <source>
        <dbReference type="ARBA" id="ARBA00013188"/>
    </source>
</evidence>
<dbReference type="Pfam" id="PF00834">
    <property type="entry name" value="Ribul_P_3_epim"/>
    <property type="match status" value="1"/>
</dbReference>
<comment type="similarity">
    <text evidence="6 10 11">Belongs to the ribulose-phosphate 3-epimerase family.</text>
</comment>
<feature type="binding site" evidence="10 14">
    <location>
        <position position="11"/>
    </location>
    <ligand>
        <name>substrate</name>
    </ligand>
</feature>
<dbReference type="Proteomes" id="UP000009011">
    <property type="component" value="Chromosome"/>
</dbReference>
<keyword evidence="13" id="KW-0862">Zinc</keyword>
<evidence type="ECO:0000256" key="12">
    <source>
        <dbReference type="PIRSR" id="PIRSR001461-1"/>
    </source>
</evidence>
<dbReference type="NCBIfam" id="TIGR01163">
    <property type="entry name" value="rpe"/>
    <property type="match status" value="1"/>
</dbReference>
<comment type="cofactor">
    <cofactor evidence="5">
        <name>Fe(2+)</name>
        <dbReference type="ChEBI" id="CHEBI:29033"/>
    </cofactor>
</comment>
<comment type="cofactor">
    <cofactor evidence="2">
        <name>Mn(2+)</name>
        <dbReference type="ChEBI" id="CHEBI:29035"/>
    </cofactor>
</comment>
<feature type="binding site" evidence="10 13">
    <location>
        <position position="178"/>
    </location>
    <ligand>
        <name>a divalent metal cation</name>
        <dbReference type="ChEBI" id="CHEBI:60240"/>
    </ligand>
</feature>
<keyword evidence="9 10" id="KW-0413">Isomerase</keyword>
<dbReference type="KEGG" id="mro:MROS_2501"/>
<dbReference type="CDD" id="cd00429">
    <property type="entry name" value="RPE"/>
    <property type="match status" value="1"/>
</dbReference>
<dbReference type="SUPFAM" id="SSF51366">
    <property type="entry name" value="Ribulose-phoshate binding barrel"/>
    <property type="match status" value="1"/>
</dbReference>
<evidence type="ECO:0000256" key="11">
    <source>
        <dbReference type="PIRNR" id="PIRNR001461"/>
    </source>
</evidence>
<feature type="active site" description="Proton donor" evidence="10 12">
    <location>
        <position position="178"/>
    </location>
</feature>
<comment type="cofactor">
    <cofactor evidence="3">
        <name>Co(2+)</name>
        <dbReference type="ChEBI" id="CHEBI:48828"/>
    </cofactor>
</comment>
<dbReference type="NCBIfam" id="NF004076">
    <property type="entry name" value="PRK05581.1-4"/>
    <property type="match status" value="1"/>
</dbReference>
<evidence type="ECO:0000256" key="1">
    <source>
        <dbReference type="ARBA" id="ARBA00001782"/>
    </source>
</evidence>
<dbReference type="PANTHER" id="PTHR11749">
    <property type="entry name" value="RIBULOSE-5-PHOSPHATE-3-EPIMERASE"/>
    <property type="match status" value="1"/>
</dbReference>
<dbReference type="HOGENOM" id="CLU_054856_2_1_10"/>
<protein>
    <recommendedName>
        <fullName evidence="7 10">Ribulose-phosphate 3-epimerase</fullName>
        <ecNumber evidence="7 10">5.1.3.1</ecNumber>
    </recommendedName>
</protein>
<dbReference type="Gene3D" id="3.20.20.70">
    <property type="entry name" value="Aldolase class I"/>
    <property type="match status" value="1"/>
</dbReference>
<dbReference type="PATRIC" id="fig|1191523.3.peg.2633"/>
<dbReference type="EMBL" id="CP003557">
    <property type="protein sequence ID" value="AFN75731.1"/>
    <property type="molecule type" value="Genomic_DNA"/>
</dbReference>
<evidence type="ECO:0000313" key="15">
    <source>
        <dbReference type="EMBL" id="AFN75731.1"/>
    </source>
</evidence>
<evidence type="ECO:0000256" key="4">
    <source>
        <dbReference type="ARBA" id="ARBA00001947"/>
    </source>
</evidence>
<dbReference type="EC" id="5.1.3.1" evidence="7 10"/>
<feature type="binding site" evidence="10 14">
    <location>
        <begin position="145"/>
        <end position="148"/>
    </location>
    <ligand>
        <name>substrate</name>
    </ligand>
</feature>
<feature type="binding site" evidence="14">
    <location>
        <position position="180"/>
    </location>
    <ligand>
        <name>substrate</name>
    </ligand>
</feature>
<feature type="active site" description="Proton acceptor" evidence="10 12">
    <location>
        <position position="38"/>
    </location>
</feature>
<dbReference type="eggNOG" id="COG0036">
    <property type="taxonomic scope" value="Bacteria"/>
</dbReference>
<evidence type="ECO:0000256" key="10">
    <source>
        <dbReference type="HAMAP-Rule" id="MF_02227"/>
    </source>
</evidence>
<dbReference type="InterPro" id="IPR011060">
    <property type="entry name" value="RibuloseP-bd_barrel"/>
</dbReference>
<evidence type="ECO:0000256" key="3">
    <source>
        <dbReference type="ARBA" id="ARBA00001941"/>
    </source>
</evidence>
<sequence length="222" mass="24574">MNAKKKLLAPSILSADFTNLSQQIRYVELANADIIHCDIMDGHFVPNFTFGPMVVEAVNRITNLPLDVHLMIKNPDNLIDKFIDAGADFITVHQEEVVHLHRTIEYIKSKGAKAGVALNPSTPVDTLQEVLEYLDMVLIMSVNPGFGGQKFIERSIDKIAALDRIRNEKNYDFLIEVDGGIYNGNIERISKAGCNVFVAGSTIFCSDNITAAAVELKNLINK</sequence>
<evidence type="ECO:0000313" key="16">
    <source>
        <dbReference type="Proteomes" id="UP000009011"/>
    </source>
</evidence>
<comment type="function">
    <text evidence="10">Catalyzes the reversible epimerization of D-ribulose 5-phosphate to D-xylulose 5-phosphate.</text>
</comment>
<keyword evidence="16" id="KW-1185">Reference proteome</keyword>
<dbReference type="PIRSF" id="PIRSF001461">
    <property type="entry name" value="RPE"/>
    <property type="match status" value="1"/>
</dbReference>
<dbReference type="GO" id="GO:0006098">
    <property type="term" value="P:pentose-phosphate shunt"/>
    <property type="evidence" value="ECO:0007669"/>
    <property type="project" value="UniProtKB-UniRule"/>
</dbReference>
<dbReference type="STRING" id="1191523.MROS_2501"/>
<comment type="pathway">
    <text evidence="10">Carbohydrate degradation.</text>
</comment>
<proteinExistence type="inferred from homology"/>
<evidence type="ECO:0000256" key="2">
    <source>
        <dbReference type="ARBA" id="ARBA00001936"/>
    </source>
</evidence>
<dbReference type="InterPro" id="IPR013785">
    <property type="entry name" value="Aldolase_TIM"/>
</dbReference>
<keyword evidence="10 11" id="KW-0119">Carbohydrate metabolism</keyword>
<feature type="binding site" evidence="10">
    <location>
        <begin position="178"/>
        <end position="180"/>
    </location>
    <ligand>
        <name>substrate</name>
    </ligand>
</feature>
<dbReference type="GO" id="GO:0004750">
    <property type="term" value="F:D-ribulose-phosphate 3-epimerase activity"/>
    <property type="evidence" value="ECO:0007669"/>
    <property type="project" value="UniProtKB-UniRule"/>
</dbReference>
<dbReference type="OrthoDB" id="1645589at2"/>
<evidence type="ECO:0000256" key="13">
    <source>
        <dbReference type="PIRSR" id="PIRSR001461-2"/>
    </source>
</evidence>
<feature type="binding site" evidence="10 13">
    <location>
        <position position="69"/>
    </location>
    <ligand>
        <name>a divalent metal cation</name>
        <dbReference type="ChEBI" id="CHEBI:60240"/>
    </ligand>
</feature>
<comment type="catalytic activity">
    <reaction evidence="1 10 11">
        <text>D-ribulose 5-phosphate = D-xylulose 5-phosphate</text>
        <dbReference type="Rhea" id="RHEA:13677"/>
        <dbReference type="ChEBI" id="CHEBI:57737"/>
        <dbReference type="ChEBI" id="CHEBI:58121"/>
        <dbReference type="EC" id="5.1.3.1"/>
    </reaction>
</comment>
<dbReference type="GO" id="GO:0005737">
    <property type="term" value="C:cytoplasm"/>
    <property type="evidence" value="ECO:0007669"/>
    <property type="project" value="UniProtKB-ARBA"/>
</dbReference>
<dbReference type="GO" id="GO:0019323">
    <property type="term" value="P:pentose catabolic process"/>
    <property type="evidence" value="ECO:0007669"/>
    <property type="project" value="UniProtKB-UniRule"/>
</dbReference>
<evidence type="ECO:0000256" key="14">
    <source>
        <dbReference type="PIRSR" id="PIRSR001461-3"/>
    </source>
</evidence>
<evidence type="ECO:0000256" key="9">
    <source>
        <dbReference type="ARBA" id="ARBA00023235"/>
    </source>
</evidence>